<dbReference type="InterPro" id="IPR024975">
    <property type="entry name" value="NOV_C"/>
</dbReference>
<organism evidence="2 3">
    <name type="scientific">Chromohalobacter sarecensis</name>
    <dbReference type="NCBI Taxonomy" id="245294"/>
    <lineage>
        <taxon>Bacteria</taxon>
        <taxon>Pseudomonadati</taxon>
        <taxon>Pseudomonadota</taxon>
        <taxon>Gammaproteobacteria</taxon>
        <taxon>Oceanospirillales</taxon>
        <taxon>Halomonadaceae</taxon>
        <taxon>Chromohalobacter</taxon>
    </lineage>
</organism>
<protein>
    <submittedName>
        <fullName evidence="2">Protein NO VEIN domain-containing protein</fullName>
    </submittedName>
</protein>
<evidence type="ECO:0000313" key="3">
    <source>
        <dbReference type="Proteomes" id="UP001596030"/>
    </source>
</evidence>
<dbReference type="Pfam" id="PF13020">
    <property type="entry name" value="NOV_C"/>
    <property type="match status" value="1"/>
</dbReference>
<evidence type="ECO:0000313" key="2">
    <source>
        <dbReference type="EMBL" id="MFC4538810.1"/>
    </source>
</evidence>
<sequence>MTKFVAIKVHYDHRGQLPRHLKYSIPPTAEEYSKYLELFSSGVGGEGFHECMNFAIPESGDVPIYLPPTCIPAASAFDEEFVFFTFTYKGDRELPASIVGVHAQSKMVDRVGLDRSDIMLDFLDVNLLYQAVAKSEYVTLFTEPLGYDYKEGVYTPSFDSWGYGLRYLEDQHAKRLITDAFSAASEALRQQDETTAIVSVRELEVLSRIHHRYFGAPLALPAETENRSTFNPSEPDPEVGNLGERVIYEQELAYAKAHKIPLHKVQWVSQATPSSVYDILSARLKNEKIVPHYIEVKSSRMDLGQNIIVSHRQVVFLEKHRTTSSVALVSFSEGRDSPNSNYYLAGDFLDQFELEPVKYRAVSKK</sequence>
<dbReference type="EMBL" id="JBHSEU010000012">
    <property type="protein sequence ID" value="MFC4538810.1"/>
    <property type="molecule type" value="Genomic_DNA"/>
</dbReference>
<keyword evidence="3" id="KW-1185">Reference proteome</keyword>
<name>A0ABV9D149_9GAMM</name>
<gene>
    <name evidence="2" type="ORF">ACFO0U_08500</name>
</gene>
<feature type="domain" description="Protein NO VEIN C-terminal" evidence="1">
    <location>
        <begin position="243"/>
        <end position="332"/>
    </location>
</feature>
<comment type="caution">
    <text evidence="2">The sequence shown here is derived from an EMBL/GenBank/DDBJ whole genome shotgun (WGS) entry which is preliminary data.</text>
</comment>
<dbReference type="Proteomes" id="UP001596030">
    <property type="component" value="Unassembled WGS sequence"/>
</dbReference>
<evidence type="ECO:0000259" key="1">
    <source>
        <dbReference type="Pfam" id="PF13020"/>
    </source>
</evidence>
<accession>A0ABV9D149</accession>
<proteinExistence type="predicted"/>
<dbReference type="RefSeq" id="WP_246976846.1">
    <property type="nucleotide sequence ID" value="NZ_JAKGAN010000013.1"/>
</dbReference>
<reference evidence="3" key="1">
    <citation type="journal article" date="2019" name="Int. J. Syst. Evol. Microbiol.">
        <title>The Global Catalogue of Microorganisms (GCM) 10K type strain sequencing project: providing services to taxonomists for standard genome sequencing and annotation.</title>
        <authorList>
            <consortium name="The Broad Institute Genomics Platform"/>
            <consortium name="The Broad Institute Genome Sequencing Center for Infectious Disease"/>
            <person name="Wu L."/>
            <person name="Ma J."/>
        </authorList>
    </citation>
    <scope>NUCLEOTIDE SEQUENCE [LARGE SCALE GENOMIC DNA]</scope>
    <source>
        <strain evidence="3">CGMCC 1.12121</strain>
    </source>
</reference>